<dbReference type="AlphaFoldDB" id="A0A5P1X2V4"/>
<accession>A0A5P1X2V4</accession>
<sequence>MLFDKDCNYERFNVECDSCPMVLGGFNGQVLKEYVNTYLINLDMNSLCSKDKSGLMNIKEFNGRIVIAKKFVSPVGQQVDDQDQAKFA</sequence>
<dbReference type="EMBL" id="CP043939">
    <property type="protein sequence ID" value="QER68126.1"/>
    <property type="molecule type" value="Genomic_DNA"/>
</dbReference>
<dbReference type="OrthoDB" id="2297158at2"/>
<dbReference type="Proteomes" id="UP000325295">
    <property type="component" value="Chromosome"/>
</dbReference>
<evidence type="ECO:0000313" key="2">
    <source>
        <dbReference type="Proteomes" id="UP000325295"/>
    </source>
</evidence>
<name>A0A5P1X2V4_9LACO</name>
<protein>
    <submittedName>
        <fullName evidence="1">Uncharacterized protein</fullName>
    </submittedName>
</protein>
<evidence type="ECO:0000313" key="1">
    <source>
        <dbReference type="EMBL" id="QER68126.1"/>
    </source>
</evidence>
<proteinExistence type="predicted"/>
<reference evidence="1 2" key="1">
    <citation type="submission" date="2019-09" db="EMBL/GenBank/DDBJ databases">
        <title>Complete Genome Sequence of Lactobacillus nenjiangensis SH-Y15, isolated from sauerkraut.</title>
        <authorList>
            <person name="Yang H."/>
        </authorList>
    </citation>
    <scope>NUCLEOTIDE SEQUENCE [LARGE SCALE GENOMIC DNA]</scope>
    <source>
        <strain evidence="1 2">SH-Y15</strain>
    </source>
</reference>
<dbReference type="KEGG" id="lnn:F0161_09940"/>
<organism evidence="1 2">
    <name type="scientific">Paucilactobacillus nenjiangensis</name>
    <dbReference type="NCBI Taxonomy" id="1296540"/>
    <lineage>
        <taxon>Bacteria</taxon>
        <taxon>Bacillati</taxon>
        <taxon>Bacillota</taxon>
        <taxon>Bacilli</taxon>
        <taxon>Lactobacillales</taxon>
        <taxon>Lactobacillaceae</taxon>
        <taxon>Paucilactobacillus</taxon>
    </lineage>
</organism>
<dbReference type="RefSeq" id="WP_150204465.1">
    <property type="nucleotide sequence ID" value="NZ_CAUQTN010000124.1"/>
</dbReference>
<keyword evidence="2" id="KW-1185">Reference proteome</keyword>
<gene>
    <name evidence="1" type="ORF">F0161_09940</name>
</gene>